<dbReference type="InterPro" id="IPR015510">
    <property type="entry name" value="PGRP"/>
</dbReference>
<dbReference type="InterPro" id="IPR036505">
    <property type="entry name" value="Amidase/PGRP_sf"/>
</dbReference>
<dbReference type="Pfam" id="PF01510">
    <property type="entry name" value="Amidase_2"/>
    <property type="match status" value="1"/>
</dbReference>
<dbReference type="GO" id="GO:0008270">
    <property type="term" value="F:zinc ion binding"/>
    <property type="evidence" value="ECO:0007669"/>
    <property type="project" value="InterPro"/>
</dbReference>
<evidence type="ECO:0000256" key="4">
    <source>
        <dbReference type="SAM" id="Phobius"/>
    </source>
</evidence>
<dbReference type="PANTHER" id="PTHR11022:SF41">
    <property type="entry name" value="PEPTIDOGLYCAN-RECOGNITION PROTEIN LC-RELATED"/>
    <property type="match status" value="1"/>
</dbReference>
<dbReference type="GO" id="GO:0009253">
    <property type="term" value="P:peptidoglycan catabolic process"/>
    <property type="evidence" value="ECO:0007669"/>
    <property type="project" value="InterPro"/>
</dbReference>
<keyword evidence="3" id="KW-0391">Immunity</keyword>
<dbReference type="GO" id="GO:0008745">
    <property type="term" value="F:N-acetylmuramoyl-L-alanine amidase activity"/>
    <property type="evidence" value="ECO:0007669"/>
    <property type="project" value="InterPro"/>
</dbReference>
<dbReference type="GO" id="GO:0045087">
    <property type="term" value="P:innate immune response"/>
    <property type="evidence" value="ECO:0007669"/>
    <property type="project" value="UniProtKB-KW"/>
</dbReference>
<organism evidence="6 7">
    <name type="scientific">Polypedilum vanderplanki</name>
    <name type="common">Sleeping chironomid midge</name>
    <dbReference type="NCBI Taxonomy" id="319348"/>
    <lineage>
        <taxon>Eukaryota</taxon>
        <taxon>Metazoa</taxon>
        <taxon>Ecdysozoa</taxon>
        <taxon>Arthropoda</taxon>
        <taxon>Hexapoda</taxon>
        <taxon>Insecta</taxon>
        <taxon>Pterygota</taxon>
        <taxon>Neoptera</taxon>
        <taxon>Endopterygota</taxon>
        <taxon>Diptera</taxon>
        <taxon>Nematocera</taxon>
        <taxon>Chironomoidea</taxon>
        <taxon>Chironomidae</taxon>
        <taxon>Chironominae</taxon>
        <taxon>Polypedilum</taxon>
        <taxon>Polypedilum</taxon>
    </lineage>
</organism>
<sequence length="449" mass="50796">MEAINSDVIERRRPIRRNDSMSTIASSAAAAQVQHIENMQQVQQFTTLNNNDNQIFPTNNQTSLKFENSEGVHVGNIINHYYQTVPPIVLNNKEARKSSQSNSSLTESFKIAKKCFISNNRRRNVLIIAITISTVVLISIIIPIIYFTLTDNDKNNNPDDNTTTITTSTTSASEVPSDLLITREEWNADSPKDGIKKLIGPIKRIIVAHTGGNSCNTMDECKTLVKKIQTENSDLDDIPYNFLIGNDGKVYEGRGFEFQGQHTSNLYGTEFNSIGICIAFIGNYNTTSLTEDQLRIFTDFINHYISKDVSEDYLIFSQDDLMNTDIKSSALNEAFSNFENFLPLHPIFKRKDWSTEQRTNEKKFDEAKDWVVLTHTDTESCGDLIECANIAKELQINAIQNGSIDIPYNFLIGDNEIIFEGRGWDVQSEFSKDCCIQLQFRLLSSVIIM</sequence>
<comment type="similarity">
    <text evidence="1">Belongs to the N-acetylmuramoyl-L-alanine amidase 2 family.</text>
</comment>
<feature type="transmembrane region" description="Helical" evidence="4">
    <location>
        <begin position="125"/>
        <end position="149"/>
    </location>
</feature>
<keyword evidence="4" id="KW-0472">Membrane</keyword>
<evidence type="ECO:0000256" key="1">
    <source>
        <dbReference type="ARBA" id="ARBA00007553"/>
    </source>
</evidence>
<feature type="domain" description="Peptidoglycan recognition protein family" evidence="5">
    <location>
        <begin position="178"/>
        <end position="322"/>
    </location>
</feature>
<dbReference type="EMBL" id="JADBJN010000002">
    <property type="protein sequence ID" value="KAG5676719.1"/>
    <property type="molecule type" value="Genomic_DNA"/>
</dbReference>
<keyword evidence="4" id="KW-0812">Transmembrane</keyword>
<keyword evidence="7" id="KW-1185">Reference proteome</keyword>
<comment type="caution">
    <text evidence="6">The sequence shown here is derived from an EMBL/GenBank/DDBJ whole genome shotgun (WGS) entry which is preliminary data.</text>
</comment>
<gene>
    <name evidence="6" type="ORF">PVAND_006531</name>
</gene>
<dbReference type="Gene3D" id="3.40.80.10">
    <property type="entry name" value="Peptidoglycan recognition protein-like"/>
    <property type="match status" value="2"/>
</dbReference>
<evidence type="ECO:0000259" key="5">
    <source>
        <dbReference type="SMART" id="SM00701"/>
    </source>
</evidence>
<accession>A0A9J6C3Y0</accession>
<keyword evidence="2" id="KW-0399">Innate immunity</keyword>
<dbReference type="PANTHER" id="PTHR11022">
    <property type="entry name" value="PEPTIDOGLYCAN RECOGNITION PROTEIN"/>
    <property type="match status" value="1"/>
</dbReference>
<keyword evidence="4" id="KW-1133">Transmembrane helix</keyword>
<dbReference type="InterPro" id="IPR006619">
    <property type="entry name" value="PGRP_domain_met/bac"/>
</dbReference>
<evidence type="ECO:0000256" key="3">
    <source>
        <dbReference type="ARBA" id="ARBA00022859"/>
    </source>
</evidence>
<dbReference type="InterPro" id="IPR002502">
    <property type="entry name" value="Amidase_domain"/>
</dbReference>
<evidence type="ECO:0000313" key="7">
    <source>
        <dbReference type="Proteomes" id="UP001107558"/>
    </source>
</evidence>
<dbReference type="SUPFAM" id="SSF55846">
    <property type="entry name" value="N-acetylmuramoyl-L-alanine amidase-like"/>
    <property type="match status" value="2"/>
</dbReference>
<evidence type="ECO:0000256" key="2">
    <source>
        <dbReference type="ARBA" id="ARBA00022588"/>
    </source>
</evidence>
<proteinExistence type="inferred from homology"/>
<dbReference type="OrthoDB" id="7939567at2759"/>
<dbReference type="Proteomes" id="UP001107558">
    <property type="component" value="Chromosome 2"/>
</dbReference>
<name>A0A9J6C3Y0_POLVA</name>
<protein>
    <recommendedName>
        <fullName evidence="5">Peptidoglycan recognition protein family domain-containing protein</fullName>
    </recommendedName>
</protein>
<evidence type="ECO:0000313" key="6">
    <source>
        <dbReference type="EMBL" id="KAG5676719.1"/>
    </source>
</evidence>
<dbReference type="CDD" id="cd06583">
    <property type="entry name" value="PGRP"/>
    <property type="match status" value="2"/>
</dbReference>
<reference evidence="6" key="1">
    <citation type="submission" date="2021-03" db="EMBL/GenBank/DDBJ databases">
        <title>Chromosome level genome of the anhydrobiotic midge Polypedilum vanderplanki.</title>
        <authorList>
            <person name="Yoshida Y."/>
            <person name="Kikawada T."/>
            <person name="Gusev O."/>
        </authorList>
    </citation>
    <scope>NUCLEOTIDE SEQUENCE</scope>
    <source>
        <strain evidence="6">NIAS01</strain>
        <tissue evidence="6">Whole body or cell culture</tissue>
    </source>
</reference>
<dbReference type="AlphaFoldDB" id="A0A9J6C3Y0"/>
<dbReference type="SMART" id="SM00701">
    <property type="entry name" value="PGRP"/>
    <property type="match status" value="1"/>
</dbReference>